<sequence length="214" mass="24641">MIDRTSLSCVRLRENAVPSIFDFPSHLQKVVKLRKLPTRAVFEPAQSRLEVQPAANEVEKVLTEVTDNSSESPTKAIYKRQVVELGNIIEKKNKKLKVLQQKVRRYEKKIQNLSELLEHLKKKNFLDDDALHVLSTVTTVNKEFISRQLANVTKLPLPQSYSPELRSFALTLNFYSPRAYDYVRSTFGLSLPHPKTLSRWYQHIEAAPGLTRVN</sequence>
<dbReference type="InterPro" id="IPR021896">
    <property type="entry name" value="THAP9-like_HTH"/>
</dbReference>
<accession>A0AAV2A7M7</accession>
<evidence type="ECO:0000313" key="3">
    <source>
        <dbReference type="EMBL" id="CAL1278929.1"/>
    </source>
</evidence>
<dbReference type="PANTHER" id="PTHR47696">
    <property type="entry name" value="THAP DOMAIN-CONTAINING PROTEIN 2"/>
    <property type="match status" value="1"/>
</dbReference>
<protein>
    <recommendedName>
        <fullName evidence="2">THAP9-like helix-turn-helix domain-containing protein</fullName>
    </recommendedName>
</protein>
<feature type="domain" description="THAP9-like helix-turn-helix" evidence="2">
    <location>
        <begin position="119"/>
        <end position="200"/>
    </location>
</feature>
<dbReference type="InterPro" id="IPR026521">
    <property type="entry name" value="THAP2"/>
</dbReference>
<proteinExistence type="predicted"/>
<dbReference type="AlphaFoldDB" id="A0AAV2A7M7"/>
<evidence type="ECO:0000313" key="4">
    <source>
        <dbReference type="Proteomes" id="UP001497382"/>
    </source>
</evidence>
<evidence type="ECO:0000259" key="2">
    <source>
        <dbReference type="Pfam" id="PF12017"/>
    </source>
</evidence>
<organism evidence="3 4">
    <name type="scientific">Larinioides sclopetarius</name>
    <dbReference type="NCBI Taxonomy" id="280406"/>
    <lineage>
        <taxon>Eukaryota</taxon>
        <taxon>Metazoa</taxon>
        <taxon>Ecdysozoa</taxon>
        <taxon>Arthropoda</taxon>
        <taxon>Chelicerata</taxon>
        <taxon>Arachnida</taxon>
        <taxon>Araneae</taxon>
        <taxon>Araneomorphae</taxon>
        <taxon>Entelegynae</taxon>
        <taxon>Araneoidea</taxon>
        <taxon>Araneidae</taxon>
        <taxon>Larinioides</taxon>
    </lineage>
</organism>
<feature type="coiled-coil region" evidence="1">
    <location>
        <begin position="82"/>
        <end position="123"/>
    </location>
</feature>
<dbReference type="Pfam" id="PF12017">
    <property type="entry name" value="Tnp_P_element"/>
    <property type="match status" value="1"/>
</dbReference>
<evidence type="ECO:0000256" key="1">
    <source>
        <dbReference type="SAM" id="Coils"/>
    </source>
</evidence>
<name>A0AAV2A7M7_9ARAC</name>
<keyword evidence="4" id="KW-1185">Reference proteome</keyword>
<dbReference type="EMBL" id="CAXIEN010000117">
    <property type="protein sequence ID" value="CAL1278929.1"/>
    <property type="molecule type" value="Genomic_DNA"/>
</dbReference>
<gene>
    <name evidence="3" type="ORF">LARSCL_LOCUS10064</name>
</gene>
<comment type="caution">
    <text evidence="3">The sequence shown here is derived from an EMBL/GenBank/DDBJ whole genome shotgun (WGS) entry which is preliminary data.</text>
</comment>
<keyword evidence="1" id="KW-0175">Coiled coil</keyword>
<dbReference type="PANTHER" id="PTHR47696:SF1">
    <property type="entry name" value="THAP DOMAIN-CONTAINING PROTEIN 2"/>
    <property type="match status" value="1"/>
</dbReference>
<dbReference type="Proteomes" id="UP001497382">
    <property type="component" value="Unassembled WGS sequence"/>
</dbReference>
<reference evidence="3 4" key="1">
    <citation type="submission" date="2024-04" db="EMBL/GenBank/DDBJ databases">
        <authorList>
            <person name="Rising A."/>
            <person name="Reimegard J."/>
            <person name="Sonavane S."/>
            <person name="Akerstrom W."/>
            <person name="Nylinder S."/>
            <person name="Hedman E."/>
            <person name="Kallberg Y."/>
        </authorList>
    </citation>
    <scope>NUCLEOTIDE SEQUENCE [LARGE SCALE GENOMIC DNA]</scope>
</reference>